<dbReference type="AlphaFoldDB" id="I3TWL3"/>
<dbReference type="CDD" id="cd05466">
    <property type="entry name" value="PBP2_LTTR_substrate"/>
    <property type="match status" value="1"/>
</dbReference>
<dbReference type="EMBL" id="CP003239">
    <property type="protein sequence ID" value="AFK57151.1"/>
    <property type="molecule type" value="Genomic_DNA"/>
</dbReference>
<evidence type="ECO:0000256" key="1">
    <source>
        <dbReference type="ARBA" id="ARBA00009437"/>
    </source>
</evidence>
<dbReference type="GO" id="GO:0003700">
    <property type="term" value="F:DNA-binding transcription factor activity"/>
    <property type="evidence" value="ECO:0007669"/>
    <property type="project" value="InterPro"/>
</dbReference>
<dbReference type="InterPro" id="IPR000847">
    <property type="entry name" value="LysR_HTH_N"/>
</dbReference>
<evidence type="ECO:0000256" key="2">
    <source>
        <dbReference type="ARBA" id="ARBA00023015"/>
    </source>
</evidence>
<dbReference type="InterPro" id="IPR036390">
    <property type="entry name" value="WH_DNA-bd_sf"/>
</dbReference>
<evidence type="ECO:0000313" key="6">
    <source>
        <dbReference type="EMBL" id="AFK57151.1"/>
    </source>
</evidence>
<gene>
    <name evidence="6" type="primary">cmpR</name>
    <name evidence="6" type="ordered locus">TMO_c0541</name>
</gene>
<dbReference type="PATRIC" id="fig|1110502.3.peg.5417"/>
<dbReference type="PANTHER" id="PTHR30419">
    <property type="entry name" value="HTH-TYPE TRANSCRIPTIONAL REGULATOR YBHD"/>
    <property type="match status" value="1"/>
</dbReference>
<dbReference type="SUPFAM" id="SSF53850">
    <property type="entry name" value="Periplasmic binding protein-like II"/>
    <property type="match status" value="1"/>
</dbReference>
<dbReference type="GO" id="GO:0003677">
    <property type="term" value="F:DNA binding"/>
    <property type="evidence" value="ECO:0007669"/>
    <property type="project" value="UniProtKB-KW"/>
</dbReference>
<evidence type="ECO:0000256" key="3">
    <source>
        <dbReference type="ARBA" id="ARBA00023125"/>
    </source>
</evidence>
<proteinExistence type="inferred from homology"/>
<dbReference type="PRINTS" id="PR00039">
    <property type="entry name" value="HTHLYSR"/>
</dbReference>
<keyword evidence="4" id="KW-0804">Transcription</keyword>
<dbReference type="PROSITE" id="PS50931">
    <property type="entry name" value="HTH_LYSR"/>
    <property type="match status" value="1"/>
</dbReference>
<keyword evidence="6" id="KW-0614">Plasmid</keyword>
<keyword evidence="3" id="KW-0238">DNA-binding</keyword>
<dbReference type="InterPro" id="IPR036388">
    <property type="entry name" value="WH-like_DNA-bd_sf"/>
</dbReference>
<dbReference type="InterPro" id="IPR005119">
    <property type="entry name" value="LysR_subst-bd"/>
</dbReference>
<dbReference type="Proteomes" id="UP000005258">
    <property type="component" value="Plasmid pTM3"/>
</dbReference>
<keyword evidence="7" id="KW-1185">Reference proteome</keyword>
<dbReference type="SUPFAM" id="SSF46785">
    <property type="entry name" value="Winged helix' DNA-binding domain"/>
    <property type="match status" value="1"/>
</dbReference>
<dbReference type="GO" id="GO:0005829">
    <property type="term" value="C:cytosol"/>
    <property type="evidence" value="ECO:0007669"/>
    <property type="project" value="TreeGrafter"/>
</dbReference>
<dbReference type="Pfam" id="PF00126">
    <property type="entry name" value="HTH_1"/>
    <property type="match status" value="1"/>
</dbReference>
<keyword evidence="2" id="KW-0805">Transcription regulation</keyword>
<reference evidence="6 7" key="1">
    <citation type="journal article" date="2012" name="J. Am. Chem. Soc.">
        <title>Bacterial biosynthesis and maturation of the didemnin anti-cancer agents.</title>
        <authorList>
            <person name="Xu Y."/>
            <person name="Kersten R.D."/>
            <person name="Nam S.J."/>
            <person name="Lu L."/>
            <person name="Al-Suwailem A.M."/>
            <person name="Zheng H."/>
            <person name="Fenical W."/>
            <person name="Dorrestein P.C."/>
            <person name="Moore B.S."/>
            <person name="Qian P.Y."/>
        </authorList>
    </citation>
    <scope>NUCLEOTIDE SEQUENCE [LARGE SCALE GENOMIC DNA]</scope>
    <source>
        <strain evidence="6 7">KA081020-065</strain>
    </source>
</reference>
<dbReference type="InterPro" id="IPR050950">
    <property type="entry name" value="HTH-type_LysR_regulators"/>
</dbReference>
<comment type="similarity">
    <text evidence="1">Belongs to the LysR transcriptional regulatory family.</text>
</comment>
<dbReference type="Gene3D" id="3.40.190.290">
    <property type="match status" value="1"/>
</dbReference>
<dbReference type="Gene3D" id="1.10.10.10">
    <property type="entry name" value="Winged helix-like DNA-binding domain superfamily/Winged helix DNA-binding domain"/>
    <property type="match status" value="1"/>
</dbReference>
<evidence type="ECO:0000313" key="7">
    <source>
        <dbReference type="Proteomes" id="UP000005258"/>
    </source>
</evidence>
<dbReference type="KEGG" id="tmo:TMO_c0541"/>
<evidence type="ECO:0000256" key="4">
    <source>
        <dbReference type="ARBA" id="ARBA00023163"/>
    </source>
</evidence>
<dbReference type="Pfam" id="PF03466">
    <property type="entry name" value="LysR_substrate"/>
    <property type="match status" value="1"/>
</dbReference>
<evidence type="ECO:0000259" key="5">
    <source>
        <dbReference type="PROSITE" id="PS50931"/>
    </source>
</evidence>
<protein>
    <submittedName>
        <fullName evidence="6">LysR family transcriptional regulator</fullName>
    </submittedName>
</protein>
<sequence length="332" mass="34737">MACARASKKLLEIMQSMRNSYRMNRLDLDYLGTFLTVIDCGSFTAAAERLGLSQPAVSLQIRQLERRLGTTLIERVGRKARPTAAGAELLAHAPKIDAAVGAAIEAVSHHAAGDAGRVRLGTGATACIFLLPPLLGELRRRFPGTEITVTTGNTADIVKAIEDNLIDLGLVTLPAAGRMLEITPVLEDDFVAIAPAEMALPARVTASSLAGLPLLLFEPGGNTRRIVDDWFAGAAVPLRPVMSLGSVEAIKAMVGAGLGCSVLPGMAVPGGTLPGITVRPLSPRLHRRLAVVIRRDKRLTRGLRAAVETLRDLAAGQAAAIAATSASTGPNS</sequence>
<dbReference type="FunFam" id="1.10.10.10:FF:000001">
    <property type="entry name" value="LysR family transcriptional regulator"/>
    <property type="match status" value="1"/>
</dbReference>
<dbReference type="HOGENOM" id="CLU_039613_6_1_5"/>
<organism evidence="6 7">
    <name type="scientific">Tistrella mobilis (strain KA081020-065)</name>
    <dbReference type="NCBI Taxonomy" id="1110502"/>
    <lineage>
        <taxon>Bacteria</taxon>
        <taxon>Pseudomonadati</taxon>
        <taxon>Pseudomonadota</taxon>
        <taxon>Alphaproteobacteria</taxon>
        <taxon>Geminicoccales</taxon>
        <taxon>Geminicoccaceae</taxon>
        <taxon>Tistrella</taxon>
    </lineage>
</organism>
<geneLocation type="plasmid" evidence="6 7">
    <name>pTM3</name>
</geneLocation>
<feature type="domain" description="HTH lysR-type" evidence="5">
    <location>
        <begin position="26"/>
        <end position="83"/>
    </location>
</feature>
<name>I3TWL3_TISMK</name>
<accession>I3TWL3</accession>